<sequence length="491" mass="55755">MKDFADLRKPPSLLLLRSMLYVGCRIRANCEAEYKEARLLFEKAKAVANADMEPDPIYLVLSTFILKTLASTHPSLKTIQDSLASAIQIAISFGMHKDVEDAPYLTPYEKRCYKLLFWTLMHSDRVYALSFSKNYNFDKNSCTVKGLTIDDYIEIGFPAAGEAQRLFGVYEVGTRFQILMDKVTGLQKLANYASIKHEPISQFHEQITDVMNEFWENVAEPYKNPALSIASFITVIYYHSLNVFVQRVNLYSLYAILAKCLEMEAIKPGYCKYLEDQHIDLSYSWDSMFDSIHQLAEAVSSSAPKYKQYFPLIQNSLFLVFQAGVSLLPFLFHGKENVRRAAEQDVEKIIPALEQLKDTISWNMIDACWFILKEVVPDRHKLVRYCRGALNASYVEKLASGVQKVHSLDNIVKIHLPPLTEMFQNLHEESEMLSKKKSKKMSKSIFVKNEPVTSPSSLLHAPPAKNTATAPSTTTTNTTPLASEENVSFVS</sequence>
<keyword evidence="2" id="KW-1185">Reference proteome</keyword>
<accession>A0ACB5TC79</accession>
<comment type="caution">
    <text evidence="1">The sequence shown here is derived from an EMBL/GenBank/DDBJ whole genome shotgun (WGS) entry which is preliminary data.</text>
</comment>
<name>A0ACB5TC79_AMBMO</name>
<gene>
    <name evidence="1" type="ORF">Amon02_000763900</name>
</gene>
<protein>
    <submittedName>
        <fullName evidence="1">Unnamed protein product</fullName>
    </submittedName>
</protein>
<proteinExistence type="predicted"/>
<organism evidence="1 2">
    <name type="scientific">Ambrosiozyma monospora</name>
    <name type="common">Yeast</name>
    <name type="synonym">Endomycopsis monosporus</name>
    <dbReference type="NCBI Taxonomy" id="43982"/>
    <lineage>
        <taxon>Eukaryota</taxon>
        <taxon>Fungi</taxon>
        <taxon>Dikarya</taxon>
        <taxon>Ascomycota</taxon>
        <taxon>Saccharomycotina</taxon>
        <taxon>Pichiomycetes</taxon>
        <taxon>Pichiales</taxon>
        <taxon>Pichiaceae</taxon>
        <taxon>Ambrosiozyma</taxon>
    </lineage>
</organism>
<evidence type="ECO:0000313" key="2">
    <source>
        <dbReference type="Proteomes" id="UP001165064"/>
    </source>
</evidence>
<reference evidence="1" key="1">
    <citation type="submission" date="2023-04" db="EMBL/GenBank/DDBJ databases">
        <title>Ambrosiozyma monospora NBRC 10751.</title>
        <authorList>
            <person name="Ichikawa N."/>
            <person name="Sato H."/>
            <person name="Tonouchi N."/>
        </authorList>
    </citation>
    <scope>NUCLEOTIDE SEQUENCE</scope>
    <source>
        <strain evidence="1">NBRC 10751</strain>
    </source>
</reference>
<evidence type="ECO:0000313" key="1">
    <source>
        <dbReference type="EMBL" id="GME85538.1"/>
    </source>
</evidence>
<dbReference type="EMBL" id="BSXS01006422">
    <property type="protein sequence ID" value="GME85538.1"/>
    <property type="molecule type" value="Genomic_DNA"/>
</dbReference>
<dbReference type="Proteomes" id="UP001165064">
    <property type="component" value="Unassembled WGS sequence"/>
</dbReference>